<keyword evidence="6 12" id="KW-0479">Metal-binding</keyword>
<organism evidence="15 16">
    <name type="scientific">Malus domestica</name>
    <name type="common">Apple</name>
    <name type="synonym">Pyrus malus</name>
    <dbReference type="NCBI Taxonomy" id="3750"/>
    <lineage>
        <taxon>Eukaryota</taxon>
        <taxon>Viridiplantae</taxon>
        <taxon>Streptophyta</taxon>
        <taxon>Embryophyta</taxon>
        <taxon>Tracheophyta</taxon>
        <taxon>Spermatophyta</taxon>
        <taxon>Magnoliopsida</taxon>
        <taxon>eudicotyledons</taxon>
        <taxon>Gunneridae</taxon>
        <taxon>Pentapetalae</taxon>
        <taxon>rosids</taxon>
        <taxon>fabids</taxon>
        <taxon>Rosales</taxon>
        <taxon>Rosaceae</taxon>
        <taxon>Amygdaloideae</taxon>
        <taxon>Maleae</taxon>
        <taxon>Malus</taxon>
    </lineage>
</organism>
<dbReference type="GO" id="GO:0016705">
    <property type="term" value="F:oxidoreductase activity, acting on paired donors, with incorporation or reduction of molecular oxygen"/>
    <property type="evidence" value="ECO:0007669"/>
    <property type="project" value="InterPro"/>
</dbReference>
<dbReference type="PRINTS" id="PR00463">
    <property type="entry name" value="EP450I"/>
</dbReference>
<dbReference type="PROSITE" id="PS00086">
    <property type="entry name" value="CYTOCHROME_P450"/>
    <property type="match status" value="1"/>
</dbReference>
<dbReference type="InterPro" id="IPR017972">
    <property type="entry name" value="Cyt_P450_CS"/>
</dbReference>
<name>A0A498JRH3_MALDO</name>
<dbReference type="InterPro" id="IPR036396">
    <property type="entry name" value="Cyt_P450_sf"/>
</dbReference>
<dbReference type="CDD" id="cd11043">
    <property type="entry name" value="CYP90-like"/>
    <property type="match status" value="1"/>
</dbReference>
<dbReference type="SMR" id="A0A498JRH3"/>
<evidence type="ECO:0000256" key="9">
    <source>
        <dbReference type="ARBA" id="ARBA00023004"/>
    </source>
</evidence>
<evidence type="ECO:0000256" key="4">
    <source>
        <dbReference type="ARBA" id="ARBA00022617"/>
    </source>
</evidence>
<keyword evidence="7 14" id="KW-1133">Transmembrane helix</keyword>
<evidence type="ECO:0000256" key="8">
    <source>
        <dbReference type="ARBA" id="ARBA00023002"/>
    </source>
</evidence>
<dbReference type="GO" id="GO:0016132">
    <property type="term" value="P:brassinosteroid biosynthetic process"/>
    <property type="evidence" value="ECO:0007669"/>
    <property type="project" value="TreeGrafter"/>
</dbReference>
<evidence type="ECO:0000256" key="11">
    <source>
        <dbReference type="ARBA" id="ARBA00023136"/>
    </source>
</evidence>
<keyword evidence="16" id="KW-1185">Reference proteome</keyword>
<keyword evidence="5 14" id="KW-0812">Transmembrane</keyword>
<dbReference type="PANTHER" id="PTHR24286">
    <property type="entry name" value="CYTOCHROME P450 26"/>
    <property type="match status" value="1"/>
</dbReference>
<dbReference type="EMBL" id="RDQH01000331">
    <property type="protein sequence ID" value="RXH97775.1"/>
    <property type="molecule type" value="Genomic_DNA"/>
</dbReference>
<reference evidence="15 16" key="1">
    <citation type="submission" date="2018-10" db="EMBL/GenBank/DDBJ databases">
        <title>A high-quality apple genome assembly.</title>
        <authorList>
            <person name="Hu J."/>
        </authorList>
    </citation>
    <scope>NUCLEOTIDE SEQUENCE [LARGE SCALE GENOMIC DNA]</scope>
    <source>
        <strain evidence="16">cv. HFTH1</strain>
        <tissue evidence="15">Young leaf</tissue>
    </source>
</reference>
<dbReference type="Proteomes" id="UP000290289">
    <property type="component" value="Chromosome 5"/>
</dbReference>
<protein>
    <recommendedName>
        <fullName evidence="17">Cytochrome P450</fullName>
    </recommendedName>
</protein>
<feature type="transmembrane region" description="Helical" evidence="14">
    <location>
        <begin position="6"/>
        <end position="22"/>
    </location>
</feature>
<dbReference type="GO" id="GO:0010268">
    <property type="term" value="P:brassinosteroid homeostasis"/>
    <property type="evidence" value="ECO:0007669"/>
    <property type="project" value="TreeGrafter"/>
</dbReference>
<keyword evidence="9 12" id="KW-0408">Iron</keyword>
<evidence type="ECO:0008006" key="17">
    <source>
        <dbReference type="Google" id="ProtNLM"/>
    </source>
</evidence>
<evidence type="ECO:0000256" key="7">
    <source>
        <dbReference type="ARBA" id="ARBA00022989"/>
    </source>
</evidence>
<evidence type="ECO:0000256" key="12">
    <source>
        <dbReference type="PIRSR" id="PIRSR602401-1"/>
    </source>
</evidence>
<dbReference type="SUPFAM" id="SSF48264">
    <property type="entry name" value="Cytochrome P450"/>
    <property type="match status" value="1"/>
</dbReference>
<evidence type="ECO:0000256" key="1">
    <source>
        <dbReference type="ARBA" id="ARBA00001971"/>
    </source>
</evidence>
<gene>
    <name evidence="15" type="ORF">DVH24_010100</name>
</gene>
<accession>A0A498JRH3</accession>
<dbReference type="InterPro" id="IPR002401">
    <property type="entry name" value="Cyt_P450_E_grp-I"/>
</dbReference>
<evidence type="ECO:0000256" key="13">
    <source>
        <dbReference type="RuleBase" id="RU000461"/>
    </source>
</evidence>
<dbReference type="GO" id="GO:0016125">
    <property type="term" value="P:sterol metabolic process"/>
    <property type="evidence" value="ECO:0007669"/>
    <property type="project" value="TreeGrafter"/>
</dbReference>
<dbReference type="GO" id="GO:0004497">
    <property type="term" value="F:monooxygenase activity"/>
    <property type="evidence" value="ECO:0007669"/>
    <property type="project" value="UniProtKB-KW"/>
</dbReference>
<evidence type="ECO:0000256" key="5">
    <source>
        <dbReference type="ARBA" id="ARBA00022692"/>
    </source>
</evidence>
<dbReference type="Gene3D" id="1.10.630.10">
    <property type="entry name" value="Cytochrome P450"/>
    <property type="match status" value="1"/>
</dbReference>
<keyword evidence="4 12" id="KW-0349">Heme</keyword>
<dbReference type="AlphaFoldDB" id="A0A498JRH3"/>
<dbReference type="STRING" id="3750.A0A498JRH3"/>
<dbReference type="InterPro" id="IPR001128">
    <property type="entry name" value="Cyt_P450"/>
</dbReference>
<proteinExistence type="inferred from homology"/>
<dbReference type="GO" id="GO:0005506">
    <property type="term" value="F:iron ion binding"/>
    <property type="evidence" value="ECO:0007669"/>
    <property type="project" value="InterPro"/>
</dbReference>
<evidence type="ECO:0000256" key="14">
    <source>
        <dbReference type="SAM" id="Phobius"/>
    </source>
</evidence>
<keyword evidence="11 14" id="KW-0472">Membrane</keyword>
<evidence type="ECO:0000256" key="2">
    <source>
        <dbReference type="ARBA" id="ARBA00004167"/>
    </source>
</evidence>
<evidence type="ECO:0000256" key="10">
    <source>
        <dbReference type="ARBA" id="ARBA00023033"/>
    </source>
</evidence>
<evidence type="ECO:0000313" key="16">
    <source>
        <dbReference type="Proteomes" id="UP000290289"/>
    </source>
</evidence>
<dbReference type="Pfam" id="PF00067">
    <property type="entry name" value="p450"/>
    <property type="match status" value="1"/>
</dbReference>
<dbReference type="GO" id="GO:0020037">
    <property type="term" value="F:heme binding"/>
    <property type="evidence" value="ECO:0007669"/>
    <property type="project" value="InterPro"/>
</dbReference>
<keyword evidence="10 13" id="KW-0503">Monooxygenase</keyword>
<feature type="transmembrane region" description="Helical" evidence="14">
    <location>
        <begin position="277"/>
        <end position="301"/>
    </location>
</feature>
<sequence>MWDVVGLSLVALLVIYLTYWINQWRNPKCNGVLPPGSMGLPLIGETLSLLTPSYSLDLHPFLKKRLQRYGPIFRTSLVGKPVLVSADPEFNKYVIQQEGRMVELWYLDTFSKIFVLEGESGLNKIGVIHKYLRSIFLNHFGTECIKEKLLPQIEETINKHLCAWSRQDSVEVKNASSVMVLNFSAQHMIGYDAKTAPENLGEGYHRVTQGFMSFPLNVPGTAYHNCLKVHEKLTTMLRNMIRERRKSPEKRRGDFLDQVIIDIDQEKFLSEDSCVHLIFGGLFATFDAISTVLTLFFSLLADHPVVLQELTAEHEALLKNRENPNSALTWDEYKSMTFTLQVINETLRLSNSIPGLFRRALKDIPVNGYTIPAGWTILLVTPALHLTSDTFKDHLEFNPWRWKDLDSLVISKNFMPFGGGLRQCAGAEYTRAFLSTFLHVLVTKYRWTTVKGARISRSPMLAFGDGAHIKFSEKKNN</sequence>
<evidence type="ECO:0000256" key="3">
    <source>
        <dbReference type="ARBA" id="ARBA00010617"/>
    </source>
</evidence>
<comment type="subcellular location">
    <subcellularLocation>
        <location evidence="2">Membrane</location>
        <topology evidence="2">Single-pass membrane protein</topology>
    </subcellularLocation>
</comment>
<evidence type="ECO:0000313" key="15">
    <source>
        <dbReference type="EMBL" id="RXH97775.1"/>
    </source>
</evidence>
<comment type="similarity">
    <text evidence="3 13">Belongs to the cytochrome P450 family.</text>
</comment>
<keyword evidence="8 13" id="KW-0560">Oxidoreductase</keyword>
<feature type="binding site" description="axial binding residue" evidence="12">
    <location>
        <position position="424"/>
    </location>
    <ligand>
        <name>heme</name>
        <dbReference type="ChEBI" id="CHEBI:30413"/>
    </ligand>
    <ligandPart>
        <name>Fe</name>
        <dbReference type="ChEBI" id="CHEBI:18248"/>
    </ligandPart>
</feature>
<comment type="caution">
    <text evidence="15">The sequence shown here is derived from an EMBL/GenBank/DDBJ whole genome shotgun (WGS) entry which is preliminary data.</text>
</comment>
<evidence type="ECO:0000256" key="6">
    <source>
        <dbReference type="ARBA" id="ARBA00022723"/>
    </source>
</evidence>
<dbReference type="PANTHER" id="PTHR24286:SF305">
    <property type="entry name" value="CYTOCHROME P450 708A2"/>
    <property type="match status" value="1"/>
</dbReference>
<comment type="cofactor">
    <cofactor evidence="1 12">
        <name>heme</name>
        <dbReference type="ChEBI" id="CHEBI:30413"/>
    </cofactor>
</comment>
<dbReference type="FunFam" id="1.10.630.10:FF:000020">
    <property type="entry name" value="Cytochrome P450 family protein"/>
    <property type="match status" value="1"/>
</dbReference>
<dbReference type="GO" id="GO:0016020">
    <property type="term" value="C:membrane"/>
    <property type="evidence" value="ECO:0007669"/>
    <property type="project" value="UniProtKB-SubCell"/>
</dbReference>